<evidence type="ECO:0000313" key="3">
    <source>
        <dbReference type="Proteomes" id="UP000595691"/>
    </source>
</evidence>
<organism evidence="2 3">
    <name type="scientific">Heyndrickxia vini</name>
    <dbReference type="NCBI Taxonomy" id="1476025"/>
    <lineage>
        <taxon>Bacteria</taxon>
        <taxon>Bacillati</taxon>
        <taxon>Bacillota</taxon>
        <taxon>Bacilli</taxon>
        <taxon>Bacillales</taxon>
        <taxon>Bacillaceae</taxon>
        <taxon>Heyndrickxia</taxon>
    </lineage>
</organism>
<proteinExistence type="predicted"/>
<accession>A0ABX7E676</accession>
<evidence type="ECO:0000313" key="2">
    <source>
        <dbReference type="EMBL" id="QQZ11236.1"/>
    </source>
</evidence>
<feature type="compositionally biased region" description="Basic and acidic residues" evidence="1">
    <location>
        <begin position="112"/>
        <end position="143"/>
    </location>
</feature>
<reference evidence="2 3" key="1">
    <citation type="submission" date="2020-11" db="EMBL/GenBank/DDBJ databases">
        <title>Taxonomic evaluation of the Bacillus sporothermodurans group of bacteria based on whole genome sequences.</title>
        <authorList>
            <person name="Fiedler G."/>
            <person name="Herbstmann A.-D."/>
            <person name="Doll E."/>
            <person name="Wenning M."/>
            <person name="Brinks E."/>
            <person name="Kabisch J."/>
            <person name="Breitenwieser F."/>
            <person name="Lappann M."/>
            <person name="Boehnlein C."/>
            <person name="Franz C."/>
        </authorList>
    </citation>
    <scope>NUCLEOTIDE SEQUENCE [LARGE SCALE GENOMIC DNA]</scope>
    <source>
        <strain evidence="2 3">JCM 19841</strain>
    </source>
</reference>
<dbReference type="Proteomes" id="UP000595691">
    <property type="component" value="Chromosome"/>
</dbReference>
<evidence type="ECO:0000256" key="1">
    <source>
        <dbReference type="SAM" id="MobiDB-lite"/>
    </source>
</evidence>
<feature type="region of interest" description="Disordered" evidence="1">
    <location>
        <begin position="103"/>
        <end position="148"/>
    </location>
</feature>
<name>A0ABX7E676_9BACI</name>
<sequence length="256" mass="29741">MDQVTNNTLFLPPKGDYSQFLDENHYEEKVREWGLSTTKEVKKQFWFKDDTQKSAVKIIGYEIYGQSEEYNTVIIEFEDGKLCCIHPAYLKEMQSPSFGKVYVSTSNSEPSPKQKLETKTTQSKEKNAEEVHNETTKEEEKQQKPGKIQLPEEKVHFTAVVKQFALSWNNFNEENDEVIILENVVIHEETPLEIGLSWCSHSKTLKKLELLPKDTLEFNGKIVKKKLPKGKDVEEKFIIDTPVYYKINNPSKIKKC</sequence>
<protein>
    <submittedName>
        <fullName evidence="2">Uncharacterized protein</fullName>
    </submittedName>
</protein>
<keyword evidence="3" id="KW-1185">Reference proteome</keyword>
<dbReference type="EMBL" id="CP065425">
    <property type="protein sequence ID" value="QQZ11236.1"/>
    <property type="molecule type" value="Genomic_DNA"/>
</dbReference>
<gene>
    <name evidence="2" type="ORF">I5776_10265</name>
</gene>